<reference evidence="4" key="1">
    <citation type="journal article" date="2019" name="Int. J. Syst. Evol. Microbiol.">
        <title>The Global Catalogue of Microorganisms (GCM) 10K type strain sequencing project: providing services to taxonomists for standard genome sequencing and annotation.</title>
        <authorList>
            <consortium name="The Broad Institute Genomics Platform"/>
            <consortium name="The Broad Institute Genome Sequencing Center for Infectious Disease"/>
            <person name="Wu L."/>
            <person name="Ma J."/>
        </authorList>
    </citation>
    <scope>NUCLEOTIDE SEQUENCE [LARGE SCALE GENOMIC DNA]</scope>
    <source>
        <strain evidence="4">CGMCC 4.7323</strain>
    </source>
</reference>
<organism evidence="3 4">
    <name type="scientific">Streptomyces kronopolitis</name>
    <dbReference type="NCBI Taxonomy" id="1612435"/>
    <lineage>
        <taxon>Bacteria</taxon>
        <taxon>Bacillati</taxon>
        <taxon>Actinomycetota</taxon>
        <taxon>Actinomycetes</taxon>
        <taxon>Kitasatosporales</taxon>
        <taxon>Streptomycetaceae</taxon>
        <taxon>Streptomyces</taxon>
    </lineage>
</organism>
<keyword evidence="4" id="KW-1185">Reference proteome</keyword>
<feature type="region of interest" description="Disordered" evidence="1">
    <location>
        <begin position="47"/>
        <end position="128"/>
    </location>
</feature>
<gene>
    <name evidence="3" type="ORF">GCM10012285_13920</name>
</gene>
<accession>A0ABQ2J4L5</accession>
<feature type="compositionally biased region" description="Low complexity" evidence="1">
    <location>
        <begin position="70"/>
        <end position="84"/>
    </location>
</feature>
<name>A0ABQ2J4L5_9ACTN</name>
<feature type="compositionally biased region" description="Low complexity" evidence="1">
    <location>
        <begin position="1"/>
        <end position="14"/>
    </location>
</feature>
<dbReference type="InterPro" id="IPR025326">
    <property type="entry name" value="DUF4232"/>
</dbReference>
<evidence type="ECO:0000256" key="1">
    <source>
        <dbReference type="SAM" id="MobiDB-lite"/>
    </source>
</evidence>
<evidence type="ECO:0000313" key="4">
    <source>
        <dbReference type="Proteomes" id="UP000600080"/>
    </source>
</evidence>
<feature type="region of interest" description="Disordered" evidence="1">
    <location>
        <begin position="1"/>
        <end position="33"/>
    </location>
</feature>
<dbReference type="Pfam" id="PF14016">
    <property type="entry name" value="DUF4232"/>
    <property type="match status" value="1"/>
</dbReference>
<dbReference type="GeneID" id="301547253"/>
<proteinExistence type="predicted"/>
<evidence type="ECO:0000313" key="3">
    <source>
        <dbReference type="EMBL" id="GGN38232.1"/>
    </source>
</evidence>
<dbReference type="Proteomes" id="UP000600080">
    <property type="component" value="Unassembled WGS sequence"/>
</dbReference>
<feature type="compositionally biased region" description="Low complexity" evidence="1">
    <location>
        <begin position="96"/>
        <end position="116"/>
    </location>
</feature>
<feature type="domain" description="DUF4232" evidence="2">
    <location>
        <begin position="131"/>
        <end position="259"/>
    </location>
</feature>
<evidence type="ECO:0000259" key="2">
    <source>
        <dbReference type="Pfam" id="PF14016"/>
    </source>
</evidence>
<sequence length="268" mass="26607">MDSRTRSGTVSSGTATGGPARGPTGRSRAVRRAEAGLTAAAALGLTACGGQDNPLQTSAAKPFHPRPQEAVPVARQGGAAVAGGLQTDSGREERTASGQAGGAPAAGATVRTPDTRGTGRGGNTGAGHTTCDAAKVRLAATVLTRPVNHLLLTATNISGAPCDLHFSPDLRFDDAPSPLPALPASKPQAVVTLAPGASGYAGVLTSSADGSGRHGRMRTALSVSLPGRDGKGSIGGPAAVELPGGAAYVDDSAWVTYWRTDVSEATAW</sequence>
<comment type="caution">
    <text evidence="3">The sequence shown here is derived from an EMBL/GenBank/DDBJ whole genome shotgun (WGS) entry which is preliminary data.</text>
</comment>
<protein>
    <recommendedName>
        <fullName evidence="2">DUF4232 domain-containing protein</fullName>
    </recommendedName>
</protein>
<dbReference type="RefSeq" id="WP_189096663.1">
    <property type="nucleotide sequence ID" value="NZ_BMND01000004.1"/>
</dbReference>
<dbReference type="EMBL" id="BMND01000004">
    <property type="protein sequence ID" value="GGN38232.1"/>
    <property type="molecule type" value="Genomic_DNA"/>
</dbReference>